<keyword evidence="2" id="KW-0378">Hydrolase</keyword>
<feature type="binding site" evidence="6">
    <location>
        <position position="132"/>
    </location>
    <ligand>
        <name>Mn(2+)</name>
        <dbReference type="ChEBI" id="CHEBI:29035"/>
        <label>1</label>
    </ligand>
</feature>
<evidence type="ECO:0000256" key="7">
    <source>
        <dbReference type="PROSITE-ProRule" id="PRU00742"/>
    </source>
</evidence>
<protein>
    <recommendedName>
        <fullName evidence="5">Formimidoylglutamase</fullName>
        <ecNumber evidence="5">3.5.3.8</ecNumber>
    </recommendedName>
</protein>
<dbReference type="PROSITE" id="PS51409">
    <property type="entry name" value="ARGINASE_2"/>
    <property type="match status" value="1"/>
</dbReference>
<dbReference type="CDD" id="cd09988">
    <property type="entry name" value="Formimidoylglutamase"/>
    <property type="match status" value="1"/>
</dbReference>
<feature type="binding site" evidence="6">
    <location>
        <position position="128"/>
    </location>
    <ligand>
        <name>Mn(2+)</name>
        <dbReference type="ChEBI" id="CHEBI:29035"/>
        <label>1</label>
    </ligand>
</feature>
<dbReference type="GO" id="GO:0008783">
    <property type="term" value="F:agmatinase activity"/>
    <property type="evidence" value="ECO:0007669"/>
    <property type="project" value="TreeGrafter"/>
</dbReference>
<evidence type="ECO:0000313" key="8">
    <source>
        <dbReference type="EMBL" id="GGB43896.1"/>
    </source>
</evidence>
<feature type="binding site" evidence="6">
    <location>
        <position position="217"/>
    </location>
    <ligand>
        <name>Mn(2+)</name>
        <dbReference type="ChEBI" id="CHEBI:29035"/>
        <label>1</label>
    </ligand>
</feature>
<gene>
    <name evidence="8" type="primary">hutG</name>
    <name evidence="8" type="ORF">GCM10011409_21870</name>
</gene>
<dbReference type="NCBIfam" id="TIGR01227">
    <property type="entry name" value="hutG"/>
    <property type="match status" value="1"/>
</dbReference>
<keyword evidence="4 6" id="KW-0464">Manganese</keyword>
<reference evidence="8" key="2">
    <citation type="submission" date="2020-09" db="EMBL/GenBank/DDBJ databases">
        <authorList>
            <person name="Sun Q."/>
            <person name="Zhou Y."/>
        </authorList>
    </citation>
    <scope>NUCLEOTIDE SEQUENCE</scope>
    <source>
        <strain evidence="8">CGMCC 1.15454</strain>
    </source>
</reference>
<accession>A0A9W5X5Y3</accession>
<feature type="binding site" evidence="6">
    <location>
        <position position="130"/>
    </location>
    <ligand>
        <name>Mn(2+)</name>
        <dbReference type="ChEBI" id="CHEBI:29035"/>
        <label>1</label>
    </ligand>
</feature>
<dbReference type="EMBL" id="BMJD01000015">
    <property type="protein sequence ID" value="GGB43896.1"/>
    <property type="molecule type" value="Genomic_DNA"/>
</dbReference>
<comment type="cofactor">
    <cofactor evidence="6">
        <name>Mn(2+)</name>
        <dbReference type="ChEBI" id="CHEBI:29035"/>
    </cofactor>
    <text evidence="6">Binds 2 manganese ions per subunit.</text>
</comment>
<reference evidence="8" key="1">
    <citation type="journal article" date="2014" name="Int. J. Syst. Evol. Microbiol.">
        <title>Complete genome sequence of Corynebacterium casei LMG S-19264T (=DSM 44701T), isolated from a smear-ripened cheese.</title>
        <authorList>
            <consortium name="US DOE Joint Genome Institute (JGI-PGF)"/>
            <person name="Walter F."/>
            <person name="Albersmeier A."/>
            <person name="Kalinowski J."/>
            <person name="Ruckert C."/>
        </authorList>
    </citation>
    <scope>NUCLEOTIDE SEQUENCE</scope>
    <source>
        <strain evidence="8">CGMCC 1.15454</strain>
    </source>
</reference>
<name>A0A9W5X5Y3_9BACI</name>
<keyword evidence="3" id="KW-0369">Histidine metabolism</keyword>
<dbReference type="InterPro" id="IPR005923">
    <property type="entry name" value="HutG"/>
</dbReference>
<keyword evidence="9" id="KW-1185">Reference proteome</keyword>
<dbReference type="SUPFAM" id="SSF52768">
    <property type="entry name" value="Arginase/deacetylase"/>
    <property type="match status" value="1"/>
</dbReference>
<comment type="similarity">
    <text evidence="7">Belongs to the arginase family.</text>
</comment>
<dbReference type="Pfam" id="PF00491">
    <property type="entry name" value="Arginase"/>
    <property type="match status" value="1"/>
</dbReference>
<feature type="binding site" evidence="6">
    <location>
        <position position="215"/>
    </location>
    <ligand>
        <name>Mn(2+)</name>
        <dbReference type="ChEBI" id="CHEBI:29035"/>
        <label>1</label>
    </ligand>
</feature>
<comment type="caution">
    <text evidence="8">The sequence shown here is derived from an EMBL/GenBank/DDBJ whole genome shotgun (WGS) entry which is preliminary data.</text>
</comment>
<evidence type="ECO:0000256" key="2">
    <source>
        <dbReference type="ARBA" id="ARBA00022801"/>
    </source>
</evidence>
<evidence type="ECO:0000256" key="4">
    <source>
        <dbReference type="ARBA" id="ARBA00023211"/>
    </source>
</evidence>
<sequence>MIKLQNIDKLKQSESAFGFIGFASDEGVRRNKGRAGASLAPDEIRKHLAKLPYNLNRNMETIDYGNVICEDDQLEKAQEELGKKVYSLLLHHKTPIILGGGHETFYGHYLGVREYFSADKTIGIVNIDAHFDLRSDKLPSSGTMFRQILEQDVKAGYLCLGIQEFGNTRSLFQAAKDFGCQYVLEEDINLNNIQNTYEKIDEFIKKYDSIIMTLCTDSIISSAAPGVSAPSPLGLDPKIVKRLLKYIAAKKNTISFDISEVNPNVDENDKTVRLAAYLVAETMKSFSLKEKLAMI</sequence>
<dbReference type="Gene3D" id="3.40.800.10">
    <property type="entry name" value="Ureohydrolase domain"/>
    <property type="match status" value="1"/>
</dbReference>
<evidence type="ECO:0000256" key="6">
    <source>
        <dbReference type="PIRSR" id="PIRSR036979-1"/>
    </source>
</evidence>
<proteinExistence type="inferred from homology"/>
<dbReference type="GO" id="GO:0046872">
    <property type="term" value="F:metal ion binding"/>
    <property type="evidence" value="ECO:0007669"/>
    <property type="project" value="UniProtKB-KW"/>
</dbReference>
<dbReference type="InterPro" id="IPR023696">
    <property type="entry name" value="Ureohydrolase_dom_sf"/>
</dbReference>
<evidence type="ECO:0000313" key="9">
    <source>
        <dbReference type="Proteomes" id="UP000621492"/>
    </source>
</evidence>
<dbReference type="Proteomes" id="UP000621492">
    <property type="component" value="Unassembled WGS sequence"/>
</dbReference>
<evidence type="ECO:0000256" key="1">
    <source>
        <dbReference type="ARBA" id="ARBA00022723"/>
    </source>
</evidence>
<dbReference type="GO" id="GO:0019556">
    <property type="term" value="P:L-histidine catabolic process to glutamate and formamide"/>
    <property type="evidence" value="ECO:0007669"/>
    <property type="project" value="UniProtKB-UniRule"/>
</dbReference>
<dbReference type="GO" id="GO:0050415">
    <property type="term" value="F:formimidoylglutamase activity"/>
    <property type="evidence" value="ECO:0007669"/>
    <property type="project" value="UniProtKB-UniRule"/>
</dbReference>
<dbReference type="PANTHER" id="PTHR11358:SF35">
    <property type="entry name" value="FORMIMIDOYLGLUTAMASE"/>
    <property type="match status" value="1"/>
</dbReference>
<dbReference type="InterPro" id="IPR006035">
    <property type="entry name" value="Ureohydrolase"/>
</dbReference>
<organism evidence="8 9">
    <name type="scientific">Lentibacillus populi</name>
    <dbReference type="NCBI Taxonomy" id="1827502"/>
    <lineage>
        <taxon>Bacteria</taxon>
        <taxon>Bacillati</taxon>
        <taxon>Bacillota</taxon>
        <taxon>Bacilli</taxon>
        <taxon>Bacillales</taxon>
        <taxon>Bacillaceae</taxon>
        <taxon>Lentibacillus</taxon>
    </lineage>
</organism>
<evidence type="ECO:0000256" key="3">
    <source>
        <dbReference type="ARBA" id="ARBA00022808"/>
    </source>
</evidence>
<feature type="binding site" evidence="6">
    <location>
        <position position="102"/>
    </location>
    <ligand>
        <name>Mn(2+)</name>
        <dbReference type="ChEBI" id="CHEBI:29035"/>
        <label>1</label>
    </ligand>
</feature>
<dbReference type="AlphaFoldDB" id="A0A9W5X5Y3"/>
<dbReference type="EC" id="3.5.3.8" evidence="5"/>
<dbReference type="PIRSF" id="PIRSF036979">
    <property type="entry name" value="Arginase"/>
    <property type="match status" value="1"/>
</dbReference>
<keyword evidence="1 6" id="KW-0479">Metal-binding</keyword>
<dbReference type="PANTHER" id="PTHR11358">
    <property type="entry name" value="ARGINASE/AGMATINASE"/>
    <property type="match status" value="1"/>
</dbReference>
<dbReference type="GO" id="GO:0033389">
    <property type="term" value="P:putrescine biosynthetic process from arginine, via agmatine"/>
    <property type="evidence" value="ECO:0007669"/>
    <property type="project" value="TreeGrafter"/>
</dbReference>
<evidence type="ECO:0000256" key="5">
    <source>
        <dbReference type="NCBIfam" id="TIGR01227"/>
    </source>
</evidence>